<dbReference type="PANTHER" id="PTHR30349:SF41">
    <property type="entry name" value="INTEGRASE_RECOMBINASE PROTEIN MJ0367-RELATED"/>
    <property type="match status" value="1"/>
</dbReference>
<protein>
    <submittedName>
        <fullName evidence="5">Phage integrase family protein</fullName>
    </submittedName>
</protein>
<name>A0A1T4L3W6_9BACT</name>
<dbReference type="InterPro" id="IPR002104">
    <property type="entry name" value="Integrase_catalytic"/>
</dbReference>
<gene>
    <name evidence="5" type="ORF">SAMN02745119_00746</name>
</gene>
<dbReference type="InterPro" id="IPR011010">
    <property type="entry name" value="DNA_brk_join_enz"/>
</dbReference>
<dbReference type="Pfam" id="PF00589">
    <property type="entry name" value="Phage_integrase"/>
    <property type="match status" value="1"/>
</dbReference>
<evidence type="ECO:0000259" key="4">
    <source>
        <dbReference type="PROSITE" id="PS51898"/>
    </source>
</evidence>
<dbReference type="GO" id="GO:0006310">
    <property type="term" value="P:DNA recombination"/>
    <property type="evidence" value="ECO:0007669"/>
    <property type="project" value="UniProtKB-KW"/>
</dbReference>
<dbReference type="InterPro" id="IPR013762">
    <property type="entry name" value="Integrase-like_cat_sf"/>
</dbReference>
<proteinExistence type="inferred from homology"/>
<accession>A0A1T4L3W6</accession>
<dbReference type="SUPFAM" id="SSF56349">
    <property type="entry name" value="DNA breaking-rejoining enzymes"/>
    <property type="match status" value="1"/>
</dbReference>
<comment type="similarity">
    <text evidence="1">Belongs to the 'phage' integrase family.</text>
</comment>
<keyword evidence="2" id="KW-0238">DNA-binding</keyword>
<dbReference type="EMBL" id="FUWR01000002">
    <property type="protein sequence ID" value="SJZ49247.1"/>
    <property type="molecule type" value="Genomic_DNA"/>
</dbReference>
<reference evidence="6" key="1">
    <citation type="submission" date="2017-02" db="EMBL/GenBank/DDBJ databases">
        <authorList>
            <person name="Varghese N."/>
            <person name="Submissions S."/>
        </authorList>
    </citation>
    <scope>NUCLEOTIDE SEQUENCE [LARGE SCALE GENOMIC DNA]</scope>
    <source>
        <strain evidence="6">ATCC BAA-34</strain>
    </source>
</reference>
<keyword evidence="3" id="KW-0233">DNA recombination</keyword>
<dbReference type="RefSeq" id="WP_078789038.1">
    <property type="nucleotide sequence ID" value="NZ_FUWR01000002.1"/>
</dbReference>
<feature type="domain" description="Tyr recombinase" evidence="4">
    <location>
        <begin position="348"/>
        <end position="540"/>
    </location>
</feature>
<evidence type="ECO:0000313" key="6">
    <source>
        <dbReference type="Proteomes" id="UP000190102"/>
    </source>
</evidence>
<evidence type="ECO:0000256" key="3">
    <source>
        <dbReference type="ARBA" id="ARBA00023172"/>
    </source>
</evidence>
<dbReference type="InterPro" id="IPR050090">
    <property type="entry name" value="Tyrosine_recombinase_XerCD"/>
</dbReference>
<dbReference type="OrthoDB" id="9784724at2"/>
<dbReference type="InterPro" id="IPR046668">
    <property type="entry name" value="DUF6538"/>
</dbReference>
<dbReference type="InterPro" id="IPR010998">
    <property type="entry name" value="Integrase_recombinase_N"/>
</dbReference>
<keyword evidence="6" id="KW-1185">Reference proteome</keyword>
<dbReference type="PANTHER" id="PTHR30349">
    <property type="entry name" value="PHAGE INTEGRASE-RELATED"/>
    <property type="match status" value="1"/>
</dbReference>
<evidence type="ECO:0000256" key="2">
    <source>
        <dbReference type="ARBA" id="ARBA00023125"/>
    </source>
</evidence>
<sequence length="579" mass="64841">MGHSFMFRRGGRYYFRVRIPEQLWEYFGGSKEIRQSLRTGTYELARLQVKVLAARAAVSFDSMVRYKASMNNEQLREIANKFLHGTLADSEESRNAGLGLRAEGDRQKALVGYSAVFDTYSKALSLLDVAATKERGLEAVRPLVQQVCEQEGITLEYGSPEYVGLTRELAKRVLEVCKVEDSRLNGDHLNAYDRGLMYAAPVNSQVVADAVAAEGGLLSAVVIAYTQEHITLKKWTAKTEQENTAILSVLLELLGDKPVTSISHRELQGFRSTLVKLPPNPRKGKGREGKTLQEVIALGLPPMSQTTVNKYLIRIASFFKWAHRHKYISSNEFEGLTLAKHKRGKQSEERSIYSTSDLVQLLQSLEFDKARPEQFWIPLISLYSGLRLNEVCQLHLTDIKDHEGVPCFSVNEEGDKEVKTASSVRLVPVHPVLIDLGLLDYVEKLRQRGSVRLWGRLQKQRDGYGQAFGKWYQRFNRSKITKEKGKVFHSFRHTFTNALKQAGVSESVSAQLIGHGQVTITFGRYGKDYIASVLLESVRLVDYGVSVAAALVELKGRIVCNNTRLGKGSASGVAVKLKK</sequence>
<organism evidence="5 6">
    <name type="scientific">Trichlorobacter thiogenes</name>
    <dbReference type="NCBI Taxonomy" id="115783"/>
    <lineage>
        <taxon>Bacteria</taxon>
        <taxon>Pseudomonadati</taxon>
        <taxon>Thermodesulfobacteriota</taxon>
        <taxon>Desulfuromonadia</taxon>
        <taxon>Geobacterales</taxon>
        <taxon>Geobacteraceae</taxon>
        <taxon>Trichlorobacter</taxon>
    </lineage>
</organism>
<evidence type="ECO:0000313" key="5">
    <source>
        <dbReference type="EMBL" id="SJZ49247.1"/>
    </source>
</evidence>
<dbReference type="CDD" id="cd01184">
    <property type="entry name" value="INT_C_like_1"/>
    <property type="match status" value="1"/>
</dbReference>
<dbReference type="Gene3D" id="1.10.150.130">
    <property type="match status" value="1"/>
</dbReference>
<dbReference type="AlphaFoldDB" id="A0A1T4L3W6"/>
<dbReference type="PROSITE" id="PS51898">
    <property type="entry name" value="TYR_RECOMBINASE"/>
    <property type="match status" value="1"/>
</dbReference>
<dbReference type="GO" id="GO:0015074">
    <property type="term" value="P:DNA integration"/>
    <property type="evidence" value="ECO:0007669"/>
    <property type="project" value="InterPro"/>
</dbReference>
<dbReference type="GO" id="GO:0003677">
    <property type="term" value="F:DNA binding"/>
    <property type="evidence" value="ECO:0007669"/>
    <property type="project" value="UniProtKB-KW"/>
</dbReference>
<dbReference type="Pfam" id="PF20172">
    <property type="entry name" value="DUF6538"/>
    <property type="match status" value="1"/>
</dbReference>
<dbReference type="Gene3D" id="1.10.443.10">
    <property type="entry name" value="Intergrase catalytic core"/>
    <property type="match status" value="1"/>
</dbReference>
<evidence type="ECO:0000256" key="1">
    <source>
        <dbReference type="ARBA" id="ARBA00008857"/>
    </source>
</evidence>
<dbReference type="Proteomes" id="UP000190102">
    <property type="component" value="Unassembled WGS sequence"/>
</dbReference>